<dbReference type="GO" id="GO:0005739">
    <property type="term" value="C:mitochondrion"/>
    <property type="evidence" value="ECO:0007669"/>
    <property type="project" value="TreeGrafter"/>
</dbReference>
<evidence type="ECO:0000259" key="1">
    <source>
        <dbReference type="Pfam" id="PF00675"/>
    </source>
</evidence>
<name>A0A6F9DWW1_9ASCI</name>
<dbReference type="FunFam" id="3.30.830.10:FF:000039">
    <property type="entry name" value="Ubiquinol-cytochrome c reductase core subunit 2"/>
    <property type="match status" value="1"/>
</dbReference>
<dbReference type="InterPro" id="IPR007863">
    <property type="entry name" value="Peptidase_M16_C"/>
</dbReference>
<dbReference type="InterPro" id="IPR050361">
    <property type="entry name" value="MPP/UQCRC_Complex"/>
</dbReference>
<proteinExistence type="evidence at transcript level"/>
<protein>
    <submittedName>
        <fullName evidence="3">Cytochrome b-c1 complex subunit 2, mitochondrial-like</fullName>
    </submittedName>
</protein>
<dbReference type="PANTHER" id="PTHR11851:SF226">
    <property type="entry name" value="CYTOCHROME B-C1 COMPLEX SUBUNIT 2, MITOCHONDRIAL"/>
    <property type="match status" value="1"/>
</dbReference>
<dbReference type="Pfam" id="PF00675">
    <property type="entry name" value="Peptidase_M16"/>
    <property type="match status" value="1"/>
</dbReference>
<feature type="domain" description="Peptidase M16 N-terminal" evidence="1">
    <location>
        <begin position="42"/>
        <end position="189"/>
    </location>
</feature>
<dbReference type="EMBL" id="LR791666">
    <property type="protein sequence ID" value="CAB3267528.1"/>
    <property type="molecule type" value="mRNA"/>
</dbReference>
<dbReference type="GO" id="GO:0046872">
    <property type="term" value="F:metal ion binding"/>
    <property type="evidence" value="ECO:0007669"/>
    <property type="project" value="InterPro"/>
</dbReference>
<dbReference type="Gene3D" id="3.30.830.10">
    <property type="entry name" value="Metalloenzyme, LuxS/M16 peptidase-like"/>
    <property type="match status" value="2"/>
</dbReference>
<evidence type="ECO:0000313" key="3">
    <source>
        <dbReference type="EMBL" id="CAB3267528.1"/>
    </source>
</evidence>
<dbReference type="AlphaFoldDB" id="A0A6F9DWW1"/>
<evidence type="ECO:0000259" key="2">
    <source>
        <dbReference type="Pfam" id="PF05193"/>
    </source>
</evidence>
<accession>A0A6F9DWW1</accession>
<dbReference type="SUPFAM" id="SSF63411">
    <property type="entry name" value="LuxS/MPP-like metallohydrolase"/>
    <property type="match status" value="2"/>
</dbReference>
<feature type="domain" description="Peptidase M16 C-terminal" evidence="2">
    <location>
        <begin position="196"/>
        <end position="372"/>
    </location>
</feature>
<sequence length="448" mass="46745">MLRSLQVRQQLVKFSQQCYTTQAVAATSGSSTKLSVLPSGLRVASTNENAPVAQLALLVNSGSRDESQSNLGITHCLQCTAGLTGSRNTAFLTTQLLSSLGADLQVTAGREHTLYSVRCNPHDAQKVFTDVVAPTILGAKFPWYEINDVTSRMKYQKAVATSDPCFTLMETAHKASFKGSLSNSVMSPDFMIGHHTSEMLQAKFNASYNLSNMVLSGSGVSHDGLIDIGSACNGAEGSATQRAASQFIGGEVHVGDPTPLVHAALTFEGVALNDKDAVALSVLQYALGVTGNIRRGSGLNHGSLNPAVEKSTDGVFSTNAFSVNYSDTGLFGIYVVSPQESINAVLQAVSAECKKVASNGLSDAAVNGAKERFKAAVLMNAECMSKTVQDMAVQSSVLGTIASPSSIVALIDGVSAADVAGVARRVLTGKRGLATVGRGSDGPFLRDL</sequence>
<dbReference type="InterPro" id="IPR011765">
    <property type="entry name" value="Pept_M16_N"/>
</dbReference>
<gene>
    <name evidence="3" type="primary">Uqcrc2</name>
</gene>
<reference evidence="3" key="1">
    <citation type="submission" date="2020-04" db="EMBL/GenBank/DDBJ databases">
        <authorList>
            <person name="Neveu A P."/>
        </authorList>
    </citation>
    <scope>NUCLEOTIDE SEQUENCE</scope>
    <source>
        <tissue evidence="3">Whole embryo</tissue>
    </source>
</reference>
<dbReference type="InterPro" id="IPR011249">
    <property type="entry name" value="Metalloenz_LuxS/M16"/>
</dbReference>
<dbReference type="PANTHER" id="PTHR11851">
    <property type="entry name" value="METALLOPROTEASE"/>
    <property type="match status" value="1"/>
</dbReference>
<organism evidence="3">
    <name type="scientific">Phallusia mammillata</name>
    <dbReference type="NCBI Taxonomy" id="59560"/>
    <lineage>
        <taxon>Eukaryota</taxon>
        <taxon>Metazoa</taxon>
        <taxon>Chordata</taxon>
        <taxon>Tunicata</taxon>
        <taxon>Ascidiacea</taxon>
        <taxon>Phlebobranchia</taxon>
        <taxon>Ascidiidae</taxon>
        <taxon>Phallusia</taxon>
    </lineage>
</organism>
<dbReference type="Pfam" id="PF05193">
    <property type="entry name" value="Peptidase_M16_C"/>
    <property type="match status" value="1"/>
</dbReference>